<dbReference type="RefSeq" id="YP_009225502.1">
    <property type="nucleotide sequence ID" value="NC_029094.1"/>
</dbReference>
<dbReference type="EMBL" id="KR534323">
    <property type="protein sequence ID" value="AKO60969.1"/>
    <property type="molecule type" value="Genomic_DNA"/>
</dbReference>
<dbReference type="CDD" id="cd00085">
    <property type="entry name" value="HNHc"/>
    <property type="match status" value="1"/>
</dbReference>
<name>A0A0H4IN44_9CAUD</name>
<proteinExistence type="predicted"/>
<accession>A0A0H4IN44</accession>
<dbReference type="GO" id="GO:0004519">
    <property type="term" value="F:endonuclease activity"/>
    <property type="evidence" value="ECO:0007669"/>
    <property type="project" value="UniProtKB-KW"/>
</dbReference>
<keyword evidence="1" id="KW-0378">Hydrolase</keyword>
<dbReference type="InterPro" id="IPR003615">
    <property type="entry name" value="HNH_nuc"/>
</dbReference>
<organism evidence="1 2">
    <name type="scientific">Pseudoalteromonas phage H101</name>
    <dbReference type="NCBI Taxonomy" id="1654919"/>
    <lineage>
        <taxon>Viruses</taxon>
        <taxon>Duplodnaviria</taxon>
        <taxon>Heunggongvirae</taxon>
        <taxon>Uroviricota</taxon>
        <taxon>Caudoviricetes</taxon>
        <taxon>Shandongvirus</taxon>
        <taxon>Shandongvirus H101</taxon>
    </lineage>
</organism>
<dbReference type="KEGG" id="vg:26796563"/>
<evidence type="ECO:0000313" key="2">
    <source>
        <dbReference type="Proteomes" id="UP000202763"/>
    </source>
</evidence>
<sequence length="316" mass="37383">MDYKKIYDDLCRSRKHRGTKKEEGYEVHHIILRCEGGTDEESNLVKFTYREHFIAHLLLAKAYPYKINYRLATVYFLRKPEVVGGRTYENLKKRIEDFKRYQKYLHWGNTHKGRIKISSLYDKTSENLTFHRKHINKAKSLIKSLDIKFTDNNLRIHLEVFKLLLLIRGLGYKGAYGWQSLNNRPSSPQLKPKYAFNKLKSNFINLGVIDLNGDFVESGNPLDNFEYVNSDLKKVLKSDIDRRLGIVGLLFKWNNTYKTKTITTYKQGDKIVLEPVTPFLPADFKYSLEIFKPISYRKAKEIIEYLLYYEGFTKEY</sequence>
<dbReference type="Proteomes" id="UP000202763">
    <property type="component" value="Segment"/>
</dbReference>
<evidence type="ECO:0000313" key="1">
    <source>
        <dbReference type="EMBL" id="AKO60969.1"/>
    </source>
</evidence>
<dbReference type="GeneID" id="26796563"/>
<reference evidence="1 2" key="1">
    <citation type="submission" date="2015-05" db="EMBL/GenBank/DDBJ databases">
        <authorList>
            <person name="Wang D.B."/>
            <person name="Wang M."/>
        </authorList>
    </citation>
    <scope>NUCLEOTIDE SEQUENCE [LARGE SCALE GENOMIC DNA]</scope>
</reference>
<keyword evidence="1" id="KW-0255">Endonuclease</keyword>
<keyword evidence="1" id="KW-0540">Nuclease</keyword>
<keyword evidence="2" id="KW-1185">Reference proteome</keyword>
<protein>
    <submittedName>
        <fullName evidence="1">Homing endonuclease</fullName>
    </submittedName>
</protein>
<dbReference type="OrthoDB" id="19703at10239"/>